<dbReference type="Pfam" id="PF09579">
    <property type="entry name" value="Spore_YtfJ"/>
    <property type="match status" value="1"/>
</dbReference>
<keyword evidence="2" id="KW-1185">Reference proteome</keyword>
<proteinExistence type="predicted"/>
<protein>
    <recommendedName>
        <fullName evidence="3">Sporulation protein YtfJ</fullName>
    </recommendedName>
</protein>
<gene>
    <name evidence="1" type="ORF">GCM10025866_23610</name>
</gene>
<evidence type="ECO:0000313" key="1">
    <source>
        <dbReference type="EMBL" id="BDZ46452.1"/>
    </source>
</evidence>
<dbReference type="EMBL" id="AP027731">
    <property type="protein sequence ID" value="BDZ46452.1"/>
    <property type="molecule type" value="Genomic_DNA"/>
</dbReference>
<accession>A0ABN6XN76</accession>
<evidence type="ECO:0000313" key="2">
    <source>
        <dbReference type="Proteomes" id="UP001321498"/>
    </source>
</evidence>
<dbReference type="InterPro" id="IPR014229">
    <property type="entry name" value="Spore_YtfJ"/>
</dbReference>
<dbReference type="RefSeq" id="WP_286276516.1">
    <property type="nucleotide sequence ID" value="NZ_AP027731.1"/>
</dbReference>
<name>A0ABN6XN76_9MICO</name>
<organism evidence="1 2">
    <name type="scientific">Naasia aerilata</name>
    <dbReference type="NCBI Taxonomy" id="1162966"/>
    <lineage>
        <taxon>Bacteria</taxon>
        <taxon>Bacillati</taxon>
        <taxon>Actinomycetota</taxon>
        <taxon>Actinomycetes</taxon>
        <taxon>Micrococcales</taxon>
        <taxon>Microbacteriaceae</taxon>
        <taxon>Naasia</taxon>
    </lineage>
</organism>
<sequence>MTQLVVRLGEMFTAFGAKAAYGDPIEVDGKRIVPVALLWYGFGAGSDEGEDAAGGGGGGGATIPVGAYVTVGNTVRFQPNVVALCAVAIPLTMVAGRALSRVVKALKK</sequence>
<dbReference type="Proteomes" id="UP001321498">
    <property type="component" value="Chromosome"/>
</dbReference>
<evidence type="ECO:0008006" key="3">
    <source>
        <dbReference type="Google" id="ProtNLM"/>
    </source>
</evidence>
<reference evidence="2" key="1">
    <citation type="journal article" date="2019" name="Int. J. Syst. Evol. Microbiol.">
        <title>The Global Catalogue of Microorganisms (GCM) 10K type strain sequencing project: providing services to taxonomists for standard genome sequencing and annotation.</title>
        <authorList>
            <consortium name="The Broad Institute Genomics Platform"/>
            <consortium name="The Broad Institute Genome Sequencing Center for Infectious Disease"/>
            <person name="Wu L."/>
            <person name="Ma J."/>
        </authorList>
    </citation>
    <scope>NUCLEOTIDE SEQUENCE [LARGE SCALE GENOMIC DNA]</scope>
    <source>
        <strain evidence="2">NBRC 108725</strain>
    </source>
</reference>